<name>Q0AUC6_SYNWW</name>
<dbReference type="OrthoDB" id="1683450at2"/>
<evidence type="ECO:0000313" key="2">
    <source>
        <dbReference type="EMBL" id="ABI69678.1"/>
    </source>
</evidence>
<evidence type="ECO:0008006" key="4">
    <source>
        <dbReference type="Google" id="ProtNLM"/>
    </source>
</evidence>
<protein>
    <recommendedName>
        <fullName evidence="4">AtpZ/AtpI family protein</fullName>
    </recommendedName>
</protein>
<evidence type="ECO:0000256" key="1">
    <source>
        <dbReference type="SAM" id="Phobius"/>
    </source>
</evidence>
<dbReference type="InterPro" id="IPR032820">
    <property type="entry name" value="ATPase_put"/>
</dbReference>
<reference evidence="3" key="1">
    <citation type="journal article" date="2010" name="Environ. Microbiol.">
        <title>The genome of Syntrophomonas wolfei: new insights into syntrophic metabolism and biohydrogen production.</title>
        <authorList>
            <person name="Sieber J.R."/>
            <person name="Sims D.R."/>
            <person name="Han C."/>
            <person name="Kim E."/>
            <person name="Lykidis A."/>
            <person name="Lapidus A.L."/>
            <person name="McDonnald E."/>
            <person name="Rohlin L."/>
            <person name="Culley D.E."/>
            <person name="Gunsalus R."/>
            <person name="McInerney M.J."/>
        </authorList>
    </citation>
    <scope>NUCLEOTIDE SEQUENCE [LARGE SCALE GENOMIC DNA]</scope>
    <source>
        <strain evidence="3">DSM 2245B / Goettingen</strain>
    </source>
</reference>
<dbReference type="eggNOG" id="COG5336">
    <property type="taxonomic scope" value="Bacteria"/>
</dbReference>
<feature type="transmembrane region" description="Helical" evidence="1">
    <location>
        <begin position="12"/>
        <end position="34"/>
    </location>
</feature>
<dbReference type="STRING" id="335541.Swol_2389"/>
<keyword evidence="3" id="KW-1185">Reference proteome</keyword>
<dbReference type="EMBL" id="CP000448">
    <property type="protein sequence ID" value="ABI69678.1"/>
    <property type="molecule type" value="Genomic_DNA"/>
</dbReference>
<gene>
    <name evidence="2" type="ordered locus">Swol_2389</name>
</gene>
<organism evidence="2 3">
    <name type="scientific">Syntrophomonas wolfei subsp. wolfei (strain DSM 2245B / Goettingen)</name>
    <dbReference type="NCBI Taxonomy" id="335541"/>
    <lineage>
        <taxon>Bacteria</taxon>
        <taxon>Bacillati</taxon>
        <taxon>Bacillota</taxon>
        <taxon>Clostridia</taxon>
        <taxon>Eubacteriales</taxon>
        <taxon>Syntrophomonadaceae</taxon>
        <taxon>Syntrophomonas</taxon>
    </lineage>
</organism>
<keyword evidence="1" id="KW-1133">Transmembrane helix</keyword>
<feature type="transmembrane region" description="Helical" evidence="1">
    <location>
        <begin position="46"/>
        <end position="64"/>
    </location>
</feature>
<dbReference type="Pfam" id="PF09527">
    <property type="entry name" value="ATPase_gene1"/>
    <property type="match status" value="1"/>
</dbReference>
<dbReference type="RefSeq" id="WP_011641762.1">
    <property type="nucleotide sequence ID" value="NC_008346.1"/>
</dbReference>
<evidence type="ECO:0000313" key="3">
    <source>
        <dbReference type="Proteomes" id="UP000001968"/>
    </source>
</evidence>
<sequence length="87" mass="9537">MAEKGSKNWVKGLSDAINLATTVAAAVALGYFAGKWLDGKFDTEPWLTLAGFMLGVATGIKAMWEKSFPIKKSIQDIKEKTSKRENE</sequence>
<accession>Q0AUC6</accession>
<keyword evidence="1" id="KW-0472">Membrane</keyword>
<dbReference type="KEGG" id="swo:Swol_2389"/>
<proteinExistence type="predicted"/>
<dbReference type="AlphaFoldDB" id="Q0AUC6"/>
<dbReference type="HOGENOM" id="CLU_137927_6_2_9"/>
<keyword evidence="1" id="KW-0812">Transmembrane</keyword>
<dbReference type="Proteomes" id="UP000001968">
    <property type="component" value="Chromosome"/>
</dbReference>